<feature type="compositionally biased region" description="Polar residues" evidence="1">
    <location>
        <begin position="25"/>
        <end position="34"/>
    </location>
</feature>
<proteinExistence type="predicted"/>
<protein>
    <submittedName>
        <fullName evidence="2">Uncharacterized protein</fullName>
    </submittedName>
</protein>
<name>A0ABN7B4Y6_9HEMI</name>
<organism evidence="2 3">
    <name type="scientific">Nesidiocoris tenuis</name>
    <dbReference type="NCBI Taxonomy" id="355587"/>
    <lineage>
        <taxon>Eukaryota</taxon>
        <taxon>Metazoa</taxon>
        <taxon>Ecdysozoa</taxon>
        <taxon>Arthropoda</taxon>
        <taxon>Hexapoda</taxon>
        <taxon>Insecta</taxon>
        <taxon>Pterygota</taxon>
        <taxon>Neoptera</taxon>
        <taxon>Paraneoptera</taxon>
        <taxon>Hemiptera</taxon>
        <taxon>Heteroptera</taxon>
        <taxon>Panheteroptera</taxon>
        <taxon>Cimicomorpha</taxon>
        <taxon>Miridae</taxon>
        <taxon>Dicyphina</taxon>
        <taxon>Nesidiocoris</taxon>
    </lineage>
</organism>
<sequence length="100" mass="11437">MYSNCSSAEDLSIISSTLMVDCDSSADSSGQLTPETKKTSSAENNGLEADNHQIRDTEESKVRYPVEFMKHELNRNFIIFRIRGIFRVLKMRPNLKNLKH</sequence>
<gene>
    <name evidence="2" type="ORF">NTJ_12120</name>
</gene>
<reference evidence="2 3" key="1">
    <citation type="submission" date="2023-09" db="EMBL/GenBank/DDBJ databases">
        <title>Nesidiocoris tenuis whole genome shotgun sequence.</title>
        <authorList>
            <person name="Shibata T."/>
            <person name="Shimoda M."/>
            <person name="Kobayashi T."/>
            <person name="Uehara T."/>
        </authorList>
    </citation>
    <scope>NUCLEOTIDE SEQUENCE [LARGE SCALE GENOMIC DNA]</scope>
    <source>
        <strain evidence="2 3">Japan</strain>
    </source>
</reference>
<dbReference type="EMBL" id="AP028918">
    <property type="protein sequence ID" value="BES99303.1"/>
    <property type="molecule type" value="Genomic_DNA"/>
</dbReference>
<accession>A0ABN7B4Y6</accession>
<evidence type="ECO:0000313" key="3">
    <source>
        <dbReference type="Proteomes" id="UP001307889"/>
    </source>
</evidence>
<feature type="region of interest" description="Disordered" evidence="1">
    <location>
        <begin position="23"/>
        <end position="55"/>
    </location>
</feature>
<keyword evidence="3" id="KW-1185">Reference proteome</keyword>
<dbReference type="Proteomes" id="UP001307889">
    <property type="component" value="Chromosome 10"/>
</dbReference>
<evidence type="ECO:0000256" key="1">
    <source>
        <dbReference type="SAM" id="MobiDB-lite"/>
    </source>
</evidence>
<evidence type="ECO:0000313" key="2">
    <source>
        <dbReference type="EMBL" id="BES99303.1"/>
    </source>
</evidence>